<protein>
    <submittedName>
        <fullName evidence="1">Uncharacterized protein</fullName>
    </submittedName>
</protein>
<organism evidence="1 2">
    <name type="scientific">Pseudoalteromonas peptidolytica F12-50-A1</name>
    <dbReference type="NCBI Taxonomy" id="1315280"/>
    <lineage>
        <taxon>Bacteria</taxon>
        <taxon>Pseudomonadati</taxon>
        <taxon>Pseudomonadota</taxon>
        <taxon>Gammaproteobacteria</taxon>
        <taxon>Alteromonadales</taxon>
        <taxon>Pseudoalteromonadaceae</taxon>
        <taxon>Pseudoalteromonas</taxon>
    </lineage>
</organism>
<name>A0A8I0MVT8_9GAMM</name>
<reference evidence="1 2" key="1">
    <citation type="submission" date="2015-06" db="EMBL/GenBank/DDBJ databases">
        <title>Genome sequence of Pseudoalteromonas peptidolytica.</title>
        <authorList>
            <person name="Xie B.-B."/>
            <person name="Rong J.-C."/>
            <person name="Qin Q.-L."/>
            <person name="Zhang Y.-Z."/>
        </authorList>
    </citation>
    <scope>NUCLEOTIDE SEQUENCE [LARGE SCALE GENOMIC DNA]</scope>
    <source>
        <strain evidence="1 2">F12-50-A1</strain>
    </source>
</reference>
<evidence type="ECO:0000313" key="1">
    <source>
        <dbReference type="EMBL" id="MBE0346418.1"/>
    </source>
</evidence>
<gene>
    <name evidence="1" type="ORF">PPEP_a3635</name>
</gene>
<dbReference type="AlphaFoldDB" id="A0A8I0MVT8"/>
<evidence type="ECO:0000313" key="2">
    <source>
        <dbReference type="Proteomes" id="UP000660708"/>
    </source>
</evidence>
<sequence>MVLLIKKSSHYTQDQALWVMGNGDPPPIKKAATLVAAF</sequence>
<dbReference type="Proteomes" id="UP000660708">
    <property type="component" value="Unassembled WGS sequence"/>
</dbReference>
<accession>A0A8I0MVT8</accession>
<proteinExistence type="predicted"/>
<keyword evidence="2" id="KW-1185">Reference proteome</keyword>
<dbReference type="EMBL" id="AQHF01000021">
    <property type="protein sequence ID" value="MBE0346418.1"/>
    <property type="molecule type" value="Genomic_DNA"/>
</dbReference>
<comment type="caution">
    <text evidence="1">The sequence shown here is derived from an EMBL/GenBank/DDBJ whole genome shotgun (WGS) entry which is preliminary data.</text>
</comment>